<dbReference type="EMBL" id="VKLW01000021">
    <property type="protein sequence ID" value="TYK32987.1"/>
    <property type="molecule type" value="Genomic_DNA"/>
</dbReference>
<evidence type="ECO:0000256" key="9">
    <source>
        <dbReference type="ARBA" id="ARBA00023027"/>
    </source>
</evidence>
<dbReference type="GO" id="GO:0051539">
    <property type="term" value="F:4 iron, 4 sulfur cluster binding"/>
    <property type="evidence" value="ECO:0007669"/>
    <property type="project" value="UniProtKB-KW"/>
</dbReference>
<evidence type="ECO:0000259" key="12">
    <source>
        <dbReference type="PROSITE" id="PS51379"/>
    </source>
</evidence>
<keyword evidence="2" id="KW-0004">4Fe-4S</keyword>
<proteinExistence type="predicted"/>
<feature type="domain" description="4Fe-4S ferredoxin-type" evidence="12">
    <location>
        <begin position="104"/>
        <end position="133"/>
    </location>
</feature>
<feature type="domain" description="4Fe-4S ferredoxin-type" evidence="12">
    <location>
        <begin position="61"/>
        <end position="90"/>
    </location>
</feature>
<keyword evidence="3" id="KW-0874">Quinone</keyword>
<protein>
    <submittedName>
        <fullName evidence="13">4Fe-4S dicluster domain-containing protein</fullName>
    </submittedName>
</protein>
<keyword evidence="10" id="KW-0830">Ubiquinone</keyword>
<keyword evidence="6" id="KW-1278">Translocase</keyword>
<gene>
    <name evidence="13" type="ORF">FNJ60_09880</name>
</gene>
<evidence type="ECO:0000256" key="10">
    <source>
        <dbReference type="ARBA" id="ARBA00023075"/>
    </source>
</evidence>
<dbReference type="Gene3D" id="3.30.70.3270">
    <property type="match status" value="1"/>
</dbReference>
<organism evidence="13 14">
    <name type="scientific">Bacteroides pyogenes</name>
    <dbReference type="NCBI Taxonomy" id="310300"/>
    <lineage>
        <taxon>Bacteria</taxon>
        <taxon>Pseudomonadati</taxon>
        <taxon>Bacteroidota</taxon>
        <taxon>Bacteroidia</taxon>
        <taxon>Bacteroidales</taxon>
        <taxon>Bacteroidaceae</taxon>
        <taxon>Bacteroides</taxon>
    </lineage>
</organism>
<dbReference type="SUPFAM" id="SSF54862">
    <property type="entry name" value="4Fe-4S ferredoxins"/>
    <property type="match status" value="1"/>
</dbReference>
<evidence type="ECO:0000256" key="11">
    <source>
        <dbReference type="ARBA" id="ARBA00023136"/>
    </source>
</evidence>
<sequence>MEYKEEKDSYFGNLTRAVGSLTAGMKTSIRVFFRKKITEQYPENRKELRMFDRFRGTLTMPHNENNEHRCVACGLCQMACPNGTISVTGEMVETEEGKKKKILAAYEYDLGSCIFCQLCVNACPHDAITFDQNFEHAVFDRSKLILRLNREGSKVVQK</sequence>
<keyword evidence="4" id="KW-0479">Metal-binding</keyword>
<accession>A0A5D3ER01</accession>
<keyword evidence="1" id="KW-1003">Cell membrane</keyword>
<evidence type="ECO:0000256" key="1">
    <source>
        <dbReference type="ARBA" id="ARBA00022475"/>
    </source>
</evidence>
<name>A0A5D3ER01_9BACE</name>
<evidence type="ECO:0000256" key="5">
    <source>
        <dbReference type="ARBA" id="ARBA00022737"/>
    </source>
</evidence>
<keyword evidence="8" id="KW-0411">Iron-sulfur</keyword>
<keyword evidence="11" id="KW-0472">Membrane</keyword>
<dbReference type="PANTHER" id="PTHR10849:SF24">
    <property type="entry name" value="NADH-QUINONE OXIDOREDUCTASE SUBUNIT I 2"/>
    <property type="match status" value="1"/>
</dbReference>
<dbReference type="RefSeq" id="WP_148727475.1">
    <property type="nucleotide sequence ID" value="NZ_CAMBON010000028.1"/>
</dbReference>
<comment type="caution">
    <text evidence="13">The sequence shown here is derived from an EMBL/GenBank/DDBJ whole genome shotgun (WGS) entry which is preliminary data.</text>
</comment>
<keyword evidence="14" id="KW-1185">Reference proteome</keyword>
<dbReference type="GO" id="GO:0016651">
    <property type="term" value="F:oxidoreductase activity, acting on NAD(P)H"/>
    <property type="evidence" value="ECO:0007669"/>
    <property type="project" value="InterPro"/>
</dbReference>
<dbReference type="GO" id="GO:0048038">
    <property type="term" value="F:quinone binding"/>
    <property type="evidence" value="ECO:0007669"/>
    <property type="project" value="UniProtKB-KW"/>
</dbReference>
<evidence type="ECO:0000256" key="2">
    <source>
        <dbReference type="ARBA" id="ARBA00022485"/>
    </source>
</evidence>
<evidence type="ECO:0000256" key="3">
    <source>
        <dbReference type="ARBA" id="ARBA00022719"/>
    </source>
</evidence>
<dbReference type="PROSITE" id="PS51379">
    <property type="entry name" value="4FE4S_FER_2"/>
    <property type="match status" value="2"/>
</dbReference>
<dbReference type="InterPro" id="IPR010226">
    <property type="entry name" value="NADH_quinone_OxRdtase_chainI"/>
</dbReference>
<keyword evidence="5" id="KW-0677">Repeat</keyword>
<dbReference type="InterPro" id="IPR017896">
    <property type="entry name" value="4Fe4S_Fe-S-bd"/>
</dbReference>
<dbReference type="GO" id="GO:0046872">
    <property type="term" value="F:metal ion binding"/>
    <property type="evidence" value="ECO:0007669"/>
    <property type="project" value="UniProtKB-KW"/>
</dbReference>
<evidence type="ECO:0000313" key="14">
    <source>
        <dbReference type="Proteomes" id="UP000324383"/>
    </source>
</evidence>
<dbReference type="Proteomes" id="UP000324383">
    <property type="component" value="Unassembled WGS sequence"/>
</dbReference>
<reference evidence="13 14" key="1">
    <citation type="submission" date="2019-07" db="EMBL/GenBank/DDBJ databases">
        <title>Draft Genome Sequences of Bacteroides pyogenes Strains Isolated from the Uterus Holstein Dairy Cows with Metritis.</title>
        <authorList>
            <person name="Cunha F."/>
            <person name="Galvao K.N."/>
            <person name="Jeon S.J."/>
            <person name="Jeong K.C."/>
        </authorList>
    </citation>
    <scope>NUCLEOTIDE SEQUENCE [LARGE SCALE GENOMIC DNA]</scope>
    <source>
        <strain evidence="13 14">KG-31</strain>
    </source>
</reference>
<dbReference type="InterPro" id="IPR017900">
    <property type="entry name" value="4Fe4S_Fe_S_CS"/>
</dbReference>
<keyword evidence="9" id="KW-0520">NAD</keyword>
<dbReference type="PANTHER" id="PTHR10849">
    <property type="entry name" value="NADH DEHYDROGENASE UBIQUINONE IRON-SULFUR PROTEIN 8, MITOCHONDRIAL"/>
    <property type="match status" value="1"/>
</dbReference>
<evidence type="ECO:0000256" key="8">
    <source>
        <dbReference type="ARBA" id="ARBA00023014"/>
    </source>
</evidence>
<keyword evidence="7" id="KW-0408">Iron</keyword>
<evidence type="ECO:0000256" key="4">
    <source>
        <dbReference type="ARBA" id="ARBA00022723"/>
    </source>
</evidence>
<dbReference type="GO" id="GO:0016020">
    <property type="term" value="C:membrane"/>
    <property type="evidence" value="ECO:0007669"/>
    <property type="project" value="InterPro"/>
</dbReference>
<evidence type="ECO:0000313" key="13">
    <source>
        <dbReference type="EMBL" id="TYK32987.1"/>
    </source>
</evidence>
<dbReference type="Pfam" id="PF12838">
    <property type="entry name" value="Fer4_7"/>
    <property type="match status" value="1"/>
</dbReference>
<dbReference type="PROSITE" id="PS00198">
    <property type="entry name" value="4FE4S_FER_1"/>
    <property type="match status" value="2"/>
</dbReference>
<dbReference type="AlphaFoldDB" id="A0A5D3ER01"/>
<evidence type="ECO:0000256" key="6">
    <source>
        <dbReference type="ARBA" id="ARBA00022967"/>
    </source>
</evidence>
<evidence type="ECO:0000256" key="7">
    <source>
        <dbReference type="ARBA" id="ARBA00023004"/>
    </source>
</evidence>